<dbReference type="EC" id="2.1.1.233" evidence="3"/>
<sequence length="455" mass="49042">MLAPRLGGSRLGDQAVVDTNDDAQLSKLSCVRHGYFQDAFVHHFVRRPTRRSPLINRGYYSRYAALRNLLLQFLAVGKQGNGSSNGSSGHSGSSSDGSSGSLAGGSAAQPASQAAGNPAEQPAQSTGQQQQQQQQPADPPPAAAGQAGSQQPSSAAQQQADGQQPQGSGPQQQGEAPLRRQVLVLGAGYDTAYFQLAAAGIRADKYIEVDFLQVTQKKAAAIQQLPDLLELIGGPDAASSISPEEGRIVTDSYCLLPVDLREPGQLAAALEAAGLDPAAPTYVLSECVLVYMRPQHSREVVRWLAEHLHCAAMVVYEQINPHDAFGQQMLLNLESRGCALLGIEATPSLDSQRQRFLECGWHRAETRSMDHVYSQCIDPADRRRIERLEIFDEFEEWHLIQQHYCIAIGVKDSSGLLARFGLPQFAQPQVLLPQSAGLGGGGRMPPPPPPPRFMM</sequence>
<dbReference type="PANTHER" id="PTHR13600">
    <property type="entry name" value="LEUCINE CARBOXYL METHYLTRANSFERASE"/>
    <property type="match status" value="1"/>
</dbReference>
<organism evidence="10 11">
    <name type="scientific">Chlorella sorokiniana</name>
    <name type="common">Freshwater green alga</name>
    <dbReference type="NCBI Taxonomy" id="3076"/>
    <lineage>
        <taxon>Eukaryota</taxon>
        <taxon>Viridiplantae</taxon>
        <taxon>Chlorophyta</taxon>
        <taxon>core chlorophytes</taxon>
        <taxon>Trebouxiophyceae</taxon>
        <taxon>Chlorellales</taxon>
        <taxon>Chlorellaceae</taxon>
        <taxon>Chlorella clade</taxon>
        <taxon>Chlorella</taxon>
    </lineage>
</organism>
<evidence type="ECO:0000256" key="6">
    <source>
        <dbReference type="ARBA" id="ARBA00022691"/>
    </source>
</evidence>
<keyword evidence="5" id="KW-0808">Transferase</keyword>
<evidence type="ECO:0000256" key="2">
    <source>
        <dbReference type="ARBA" id="ARBA00010703"/>
    </source>
</evidence>
<keyword evidence="11" id="KW-1185">Reference proteome</keyword>
<evidence type="ECO:0000256" key="8">
    <source>
        <dbReference type="PIRSR" id="PIRSR016305-1"/>
    </source>
</evidence>
<dbReference type="AlphaFoldDB" id="A0A2P6TLE3"/>
<evidence type="ECO:0000256" key="7">
    <source>
        <dbReference type="ARBA" id="ARBA00032526"/>
    </source>
</evidence>
<keyword evidence="6 8" id="KW-0949">S-adenosyl-L-methionine</keyword>
<feature type="compositionally biased region" description="Low complexity" evidence="9">
    <location>
        <begin position="143"/>
        <end position="176"/>
    </location>
</feature>
<accession>A0A2P6TLE3</accession>
<feature type="compositionally biased region" description="Pro residues" evidence="9">
    <location>
        <begin position="444"/>
        <end position="455"/>
    </location>
</feature>
<keyword evidence="4" id="KW-0489">Methyltransferase</keyword>
<dbReference type="STRING" id="3076.A0A2P6TLE3"/>
<dbReference type="GO" id="GO:0032259">
    <property type="term" value="P:methylation"/>
    <property type="evidence" value="ECO:0007669"/>
    <property type="project" value="UniProtKB-KW"/>
</dbReference>
<feature type="region of interest" description="Disordered" evidence="9">
    <location>
        <begin position="434"/>
        <end position="455"/>
    </location>
</feature>
<dbReference type="SUPFAM" id="SSF53335">
    <property type="entry name" value="S-adenosyl-L-methionine-dependent methyltransferases"/>
    <property type="match status" value="2"/>
</dbReference>
<feature type="binding site" evidence="8">
    <location>
        <position position="186"/>
    </location>
    <ligand>
        <name>S-adenosyl-L-methionine</name>
        <dbReference type="ChEBI" id="CHEBI:59789"/>
    </ligand>
</feature>
<dbReference type="PANTHER" id="PTHR13600:SF21">
    <property type="entry name" value="LEUCINE CARBOXYL METHYLTRANSFERASE 1"/>
    <property type="match status" value="1"/>
</dbReference>
<reference evidence="10 11" key="1">
    <citation type="journal article" date="2018" name="Plant J.">
        <title>Genome sequences of Chlorella sorokiniana UTEX 1602 and Micractinium conductrix SAG 241.80: implications to maltose excretion by a green alga.</title>
        <authorList>
            <person name="Arriola M.B."/>
            <person name="Velmurugan N."/>
            <person name="Zhang Y."/>
            <person name="Plunkett M.H."/>
            <person name="Hondzo H."/>
            <person name="Barney B.M."/>
        </authorList>
    </citation>
    <scope>NUCLEOTIDE SEQUENCE [LARGE SCALE GENOMIC DNA]</scope>
    <source>
        <strain evidence="11">UTEX 1602</strain>
    </source>
</reference>
<dbReference type="EMBL" id="LHPG02000012">
    <property type="protein sequence ID" value="PRW45066.1"/>
    <property type="molecule type" value="Genomic_DNA"/>
</dbReference>
<dbReference type="GO" id="GO:0018423">
    <property type="term" value="F:protein C-terminal leucine carboxyl O-methyltransferase activity"/>
    <property type="evidence" value="ECO:0007669"/>
    <property type="project" value="UniProtKB-EC"/>
</dbReference>
<name>A0A2P6TLE3_CHLSO</name>
<comment type="caution">
    <text evidence="10">The sequence shown here is derived from an EMBL/GenBank/DDBJ whole genome shotgun (WGS) entry which is preliminary data.</text>
</comment>
<evidence type="ECO:0000256" key="4">
    <source>
        <dbReference type="ARBA" id="ARBA00022603"/>
    </source>
</evidence>
<feature type="compositionally biased region" description="Low complexity" evidence="9">
    <location>
        <begin position="80"/>
        <end position="136"/>
    </location>
</feature>
<feature type="region of interest" description="Disordered" evidence="9">
    <location>
        <begin position="80"/>
        <end position="176"/>
    </location>
</feature>
<evidence type="ECO:0000256" key="1">
    <source>
        <dbReference type="ARBA" id="ARBA00000724"/>
    </source>
</evidence>
<evidence type="ECO:0000256" key="3">
    <source>
        <dbReference type="ARBA" id="ARBA00012834"/>
    </source>
</evidence>
<dbReference type="InterPro" id="IPR007213">
    <property type="entry name" value="Ppm1/Ppm2/Tcmp"/>
</dbReference>
<evidence type="ECO:0000256" key="9">
    <source>
        <dbReference type="SAM" id="MobiDB-lite"/>
    </source>
</evidence>
<dbReference type="Pfam" id="PF04072">
    <property type="entry name" value="LCM"/>
    <property type="match status" value="1"/>
</dbReference>
<evidence type="ECO:0000313" key="11">
    <source>
        <dbReference type="Proteomes" id="UP000239899"/>
    </source>
</evidence>
<protein>
    <recommendedName>
        <fullName evidence="3">[phosphatase 2A protein]-leucine-carboxy methyltransferase</fullName>
        <ecNumber evidence="3">2.1.1.233</ecNumber>
    </recommendedName>
    <alternativeName>
        <fullName evidence="7">[Phosphatase 2A protein]-leucine-carboxy methyltransferase 1</fullName>
    </alternativeName>
</protein>
<proteinExistence type="inferred from homology"/>
<comment type="similarity">
    <text evidence="2">Belongs to the methyltransferase superfamily. LCMT family.</text>
</comment>
<dbReference type="InterPro" id="IPR016651">
    <property type="entry name" value="LCMT1"/>
</dbReference>
<evidence type="ECO:0000313" key="10">
    <source>
        <dbReference type="EMBL" id="PRW45066.1"/>
    </source>
</evidence>
<comment type="catalytic activity">
    <reaction evidence="1">
        <text>[phosphatase 2A protein]-C-terminal L-leucine + S-adenosyl-L-methionine = [phosphatase 2A protein]-C-terminal L-leucine methyl ester + S-adenosyl-L-homocysteine</text>
        <dbReference type="Rhea" id="RHEA:48544"/>
        <dbReference type="Rhea" id="RHEA-COMP:12134"/>
        <dbReference type="Rhea" id="RHEA-COMP:12135"/>
        <dbReference type="ChEBI" id="CHEBI:57856"/>
        <dbReference type="ChEBI" id="CHEBI:59789"/>
        <dbReference type="ChEBI" id="CHEBI:90516"/>
        <dbReference type="ChEBI" id="CHEBI:90517"/>
        <dbReference type="EC" id="2.1.1.233"/>
    </reaction>
</comment>
<dbReference type="OrthoDB" id="203237at2759"/>
<dbReference type="PIRSF" id="PIRSF016305">
    <property type="entry name" value="LCM_mtfrase"/>
    <property type="match status" value="1"/>
</dbReference>
<dbReference type="Proteomes" id="UP000239899">
    <property type="component" value="Unassembled WGS sequence"/>
</dbReference>
<gene>
    <name evidence="10" type="ORF">C2E21_6451</name>
</gene>
<evidence type="ECO:0000256" key="5">
    <source>
        <dbReference type="ARBA" id="ARBA00022679"/>
    </source>
</evidence>
<feature type="binding site" evidence="8">
    <location>
        <begin position="259"/>
        <end position="260"/>
    </location>
    <ligand>
        <name>S-adenosyl-L-methionine</name>
        <dbReference type="ChEBI" id="CHEBI:59789"/>
    </ligand>
</feature>
<dbReference type="Gene3D" id="3.40.50.150">
    <property type="entry name" value="Vaccinia Virus protein VP39"/>
    <property type="match status" value="1"/>
</dbReference>
<dbReference type="InterPro" id="IPR029063">
    <property type="entry name" value="SAM-dependent_MTases_sf"/>
</dbReference>
<feature type="binding site" evidence="8">
    <location>
        <position position="286"/>
    </location>
    <ligand>
        <name>S-adenosyl-L-methionine</name>
        <dbReference type="ChEBI" id="CHEBI:59789"/>
    </ligand>
</feature>